<dbReference type="OMA" id="CHPVNAC"/>
<dbReference type="GeneTree" id="ENSGT01130000278369"/>
<protein>
    <submittedName>
        <fullName evidence="2">Chromosome 10 open reading frame 143</fullName>
    </submittedName>
</protein>
<organism evidence="2 3">
    <name type="scientific">Chlorocebus sabaeus</name>
    <name type="common">Green monkey</name>
    <name type="synonym">Simia sabaea</name>
    <dbReference type="NCBI Taxonomy" id="60711"/>
    <lineage>
        <taxon>Eukaryota</taxon>
        <taxon>Metazoa</taxon>
        <taxon>Chordata</taxon>
        <taxon>Craniata</taxon>
        <taxon>Vertebrata</taxon>
        <taxon>Euteleostomi</taxon>
        <taxon>Mammalia</taxon>
        <taxon>Eutheria</taxon>
        <taxon>Euarchontoglires</taxon>
        <taxon>Primates</taxon>
        <taxon>Haplorrhini</taxon>
        <taxon>Catarrhini</taxon>
        <taxon>Cercopithecidae</taxon>
        <taxon>Cercopithecinae</taxon>
        <taxon>Chlorocebus</taxon>
    </lineage>
</organism>
<reference evidence="2 3" key="1">
    <citation type="submission" date="2014-03" db="EMBL/GenBank/DDBJ databases">
        <authorList>
            <person name="Warren W."/>
            <person name="Wilson R.K."/>
        </authorList>
    </citation>
    <scope>NUCLEOTIDE SEQUENCE</scope>
</reference>
<dbReference type="EMBL" id="AQIB01042188">
    <property type="status" value="NOT_ANNOTATED_CDS"/>
    <property type="molecule type" value="Genomic_DNA"/>
</dbReference>
<dbReference type="jPOST" id="A0A0D9QWM6"/>
<gene>
    <name evidence="2" type="primary">C10orf143</name>
</gene>
<dbReference type="Ensembl" id="ENSCSAT00000002459.1">
    <property type="protein sequence ID" value="ENSCSAP00000000765.1"/>
    <property type="gene ID" value="ENSCSAG00000004426.1"/>
</dbReference>
<evidence type="ECO:0000313" key="3">
    <source>
        <dbReference type="Proteomes" id="UP000029965"/>
    </source>
</evidence>
<reference evidence="2" key="2">
    <citation type="submission" date="2025-08" db="UniProtKB">
        <authorList>
            <consortium name="Ensembl"/>
        </authorList>
    </citation>
    <scope>IDENTIFICATION</scope>
</reference>
<evidence type="ECO:0000313" key="2">
    <source>
        <dbReference type="Ensembl" id="ENSCSAP00000000765.1"/>
    </source>
</evidence>
<proteinExistence type="predicted"/>
<feature type="compositionally biased region" description="Polar residues" evidence="1">
    <location>
        <begin position="69"/>
        <end position="89"/>
    </location>
</feature>
<reference evidence="2" key="3">
    <citation type="submission" date="2025-09" db="UniProtKB">
        <authorList>
            <consortium name="Ensembl"/>
        </authorList>
    </citation>
    <scope>IDENTIFICATION</scope>
</reference>
<dbReference type="Bgee" id="ENSCSAG00000004426">
    <property type="expression patterns" value="Expressed in blood and 7 other cell types or tissues"/>
</dbReference>
<name>A0A0D9QWM6_CHLSB</name>
<dbReference type="eggNOG" id="ENOG502TG47">
    <property type="taxonomic scope" value="Eukaryota"/>
</dbReference>
<sequence>MDSLALCRWRRRRAEDLQVQGDVKRACRRLEVSVHERGCHQVNACVLASWGPEDREPPSRGCPPAPRPESSQGKLSTGISQNGGRSSAQPCPRCIAGESEGLEPVDLCPPPAPVVTAENAACACYGGSECQAGDGAEDGNVTF</sequence>
<evidence type="ECO:0000256" key="1">
    <source>
        <dbReference type="SAM" id="MobiDB-lite"/>
    </source>
</evidence>
<feature type="region of interest" description="Disordered" evidence="1">
    <location>
        <begin position="53"/>
        <end position="91"/>
    </location>
</feature>
<dbReference type="AlphaFoldDB" id="A0A0D9QWM6"/>
<accession>A0A0D9QWM6</accession>
<keyword evidence="3" id="KW-1185">Reference proteome</keyword>
<dbReference type="Proteomes" id="UP000029965">
    <property type="component" value="Chromosome 9"/>
</dbReference>